<comment type="caution">
    <text evidence="2">The sequence shown here is derived from an EMBL/GenBank/DDBJ whole genome shotgun (WGS) entry which is preliminary data.</text>
</comment>
<organism evidence="2 3">
    <name type="scientific">Oryza meyeriana var. granulata</name>
    <dbReference type="NCBI Taxonomy" id="110450"/>
    <lineage>
        <taxon>Eukaryota</taxon>
        <taxon>Viridiplantae</taxon>
        <taxon>Streptophyta</taxon>
        <taxon>Embryophyta</taxon>
        <taxon>Tracheophyta</taxon>
        <taxon>Spermatophyta</taxon>
        <taxon>Magnoliopsida</taxon>
        <taxon>Liliopsida</taxon>
        <taxon>Poales</taxon>
        <taxon>Poaceae</taxon>
        <taxon>BOP clade</taxon>
        <taxon>Oryzoideae</taxon>
        <taxon>Oryzeae</taxon>
        <taxon>Oryzinae</taxon>
        <taxon>Oryza</taxon>
        <taxon>Oryza meyeriana</taxon>
    </lineage>
</organism>
<dbReference type="Proteomes" id="UP000479710">
    <property type="component" value="Unassembled WGS sequence"/>
</dbReference>
<dbReference type="AlphaFoldDB" id="A0A6G1F4N5"/>
<proteinExistence type="predicted"/>
<feature type="non-terminal residue" evidence="2">
    <location>
        <position position="1"/>
    </location>
</feature>
<evidence type="ECO:0000313" key="3">
    <source>
        <dbReference type="Proteomes" id="UP000479710"/>
    </source>
</evidence>
<keyword evidence="1" id="KW-0812">Transmembrane</keyword>
<evidence type="ECO:0008006" key="4">
    <source>
        <dbReference type="Google" id="ProtNLM"/>
    </source>
</evidence>
<name>A0A6G1F4N5_9ORYZ</name>
<feature type="non-terminal residue" evidence="2">
    <location>
        <position position="119"/>
    </location>
</feature>
<accession>A0A6G1F4N5</accession>
<protein>
    <recommendedName>
        <fullName evidence="4">NAD(P)H dehydrogenase subunit H</fullName>
    </recommendedName>
</protein>
<gene>
    <name evidence="2" type="ORF">E2562_007057</name>
</gene>
<keyword evidence="3" id="KW-1185">Reference proteome</keyword>
<dbReference type="OrthoDB" id="1864536at2759"/>
<feature type="transmembrane region" description="Helical" evidence="1">
    <location>
        <begin position="97"/>
        <end position="115"/>
    </location>
</feature>
<keyword evidence="1" id="KW-0472">Membrane</keyword>
<keyword evidence="1" id="KW-1133">Transmembrane helix</keyword>
<dbReference type="EMBL" id="SPHZ02000001">
    <property type="protein sequence ID" value="KAF0931860.1"/>
    <property type="molecule type" value="Genomic_DNA"/>
</dbReference>
<reference evidence="2 3" key="1">
    <citation type="submission" date="2019-11" db="EMBL/GenBank/DDBJ databases">
        <title>Whole genome sequence of Oryza granulata.</title>
        <authorList>
            <person name="Li W."/>
        </authorList>
    </citation>
    <scope>NUCLEOTIDE SEQUENCE [LARGE SCALE GENOMIC DNA]</scope>
    <source>
        <strain evidence="3">cv. Menghai</strain>
        <tissue evidence="2">Leaf</tissue>
    </source>
</reference>
<evidence type="ECO:0000313" key="2">
    <source>
        <dbReference type="EMBL" id="KAF0931860.1"/>
    </source>
</evidence>
<evidence type="ECO:0000256" key="1">
    <source>
        <dbReference type="SAM" id="Phobius"/>
    </source>
</evidence>
<sequence length="119" mass="14040">KKKKKTGVLLNFKYSVSPIRYGELLHIWNYTKNIFHQKEVSEDLWENVNDMSLPLTRKDLMIVNMGPHHPTMHGVLQLIVTLNGEDRNGKNRGKPNYYTILTLCNTLGLFRYYVYKRNN</sequence>